<dbReference type="STRING" id="1641165.XM38_12240"/>
<organism evidence="3 4">
    <name type="scientific">Halomicronema hongdechloris C2206</name>
    <dbReference type="NCBI Taxonomy" id="1641165"/>
    <lineage>
        <taxon>Bacteria</taxon>
        <taxon>Bacillati</taxon>
        <taxon>Cyanobacteriota</taxon>
        <taxon>Cyanophyceae</taxon>
        <taxon>Nodosilineales</taxon>
        <taxon>Nodosilineaceae</taxon>
        <taxon>Halomicronema</taxon>
    </lineage>
</organism>
<reference evidence="3 4" key="1">
    <citation type="journal article" date="2016" name="Biochim. Biophys. Acta">
        <title>Characterization of red-shifted phycobilisomes isolated from the chlorophyll f-containing cyanobacterium Halomicronema hongdechloris.</title>
        <authorList>
            <person name="Li Y."/>
            <person name="Lin Y."/>
            <person name="Garvey C.J."/>
            <person name="Birch D."/>
            <person name="Corkery R.W."/>
            <person name="Loughlin P.C."/>
            <person name="Scheer H."/>
            <person name="Willows R.D."/>
            <person name="Chen M."/>
        </authorList>
    </citation>
    <scope>NUCLEOTIDE SEQUENCE [LARGE SCALE GENOMIC DNA]</scope>
    <source>
        <strain evidence="3 4">C2206</strain>
    </source>
</reference>
<feature type="domain" description="Filamentous haemagglutinin FhaB/tRNA nuclease CdiA-like TPS" evidence="2">
    <location>
        <begin position="30"/>
        <end position="132"/>
    </location>
</feature>
<evidence type="ECO:0000313" key="4">
    <source>
        <dbReference type="Proteomes" id="UP000191901"/>
    </source>
</evidence>
<dbReference type="InterPro" id="IPR012334">
    <property type="entry name" value="Pectin_lyas_fold"/>
</dbReference>
<accession>A0A1Z3HIH1</accession>
<dbReference type="SMART" id="SM00912">
    <property type="entry name" value="Haemagg_act"/>
    <property type="match status" value="1"/>
</dbReference>
<evidence type="ECO:0000256" key="1">
    <source>
        <dbReference type="SAM" id="SignalP"/>
    </source>
</evidence>
<proteinExistence type="predicted"/>
<dbReference type="KEGG" id="hhg:XM38_008270"/>
<dbReference type="Proteomes" id="UP000191901">
    <property type="component" value="Chromosome"/>
</dbReference>
<dbReference type="InterPro" id="IPR008638">
    <property type="entry name" value="FhaB/CdiA-like_TPS"/>
</dbReference>
<name>A0A1Z3HIH1_9CYAN</name>
<keyword evidence="1" id="KW-0732">Signal</keyword>
<feature type="chain" id="PRO_5013346123" description="Filamentous haemagglutinin FhaB/tRNA nuclease CdiA-like TPS domain-containing protein" evidence="1">
    <location>
        <begin position="17"/>
        <end position="870"/>
    </location>
</feature>
<dbReference type="Gene3D" id="2.160.20.10">
    <property type="entry name" value="Single-stranded right-handed beta-helix, Pectin lyase-like"/>
    <property type="match status" value="1"/>
</dbReference>
<feature type="signal peptide" evidence="1">
    <location>
        <begin position="1"/>
        <end position="16"/>
    </location>
</feature>
<dbReference type="InterPro" id="IPR011050">
    <property type="entry name" value="Pectin_lyase_fold/virulence"/>
</dbReference>
<protein>
    <recommendedName>
        <fullName evidence="2">Filamentous haemagglutinin FhaB/tRNA nuclease CdiA-like TPS domain-containing protein</fullName>
    </recommendedName>
</protein>
<dbReference type="EMBL" id="CP021983">
    <property type="protein sequence ID" value="ASC69897.1"/>
    <property type="molecule type" value="Genomic_DNA"/>
</dbReference>
<dbReference type="SUPFAM" id="SSF51126">
    <property type="entry name" value="Pectin lyase-like"/>
    <property type="match status" value="2"/>
</dbReference>
<dbReference type="NCBIfam" id="TIGR01901">
    <property type="entry name" value="adhes_NPXG"/>
    <property type="match status" value="1"/>
</dbReference>
<sequence>MAALPVAFLVSPAATAQSVVFDGRFSNQPLGNGPIYNILAGHGRFSADGQSLFYSFDRFSLLNGETANFADGGAQNIISRVTGNLQSSIAGTINAGANFYFINPNGITFGDGATVNIAGAFVASTADSIFFDAAGQFSASQPDQFDNSLLTITGDPSGFSYSQTAPAPIRVDGLIGNPGRSILLAGGDVMVNGLVRARGGLIEITGLAVPGTVEIIPNSPLGVEIDVADSATRSDITLSNGTLDVSIDNAFVTFAGGSIGIKGDNIDLLNNSAICAGIGAASDCNGDKFPSNPVNGGEAGNILLDATGRMRLLEESAVVNRIEFAASGNNISNIFDATDPFGSILVNAGSLEIDGINSLISATSRGTEGNAGLVIINVETDVSISGGTITDPLFDIPGGLYSQIAPGTEGNAGGIIVRASSLKFLDNALITSRSSGQGNAGEVQLLVPNILIDSADVISTIGPGGTGEAGNILIQSDTLRLTNGAEVSTSLEGTSTGTNFFAGNLVDAIISGNFEDVVASVLVFSDSVTIENGSSVTASATGTGNSGGIFMLADGDILLRNQGAITSEVGPGNNAISGAILLFSERLGLSNGSKISVENQSANLAGAILARARVIGLARNSAISAETNAQVATVSGLEGSIFLNGEFLSLSLNSNIRTDASGLGDGGDIQLNITNTVYASPSRDSNITANATGTGGNIVFPATLLLRNIAPRSDDFPDSNDITASGQFSDGTISFQSGTQDVNPVRESVTLPNDLVDASSLIAQGCAAGNLRAAQEIGELVVTGRGGLPPSPSEQVSEADILTELAERPRVEGRSQDSATTAVAAAPAVTPVVEAQGWHYREDGDIVLTAQATGAVPTAPAFASLGCDDW</sequence>
<keyword evidence="4" id="KW-1185">Reference proteome</keyword>
<evidence type="ECO:0000313" key="3">
    <source>
        <dbReference type="EMBL" id="ASC69897.1"/>
    </source>
</evidence>
<gene>
    <name evidence="3" type="ORF">XM38_008270</name>
</gene>
<dbReference type="AlphaFoldDB" id="A0A1Z3HIH1"/>
<dbReference type="Pfam" id="PF05860">
    <property type="entry name" value="TPS"/>
    <property type="match status" value="1"/>
</dbReference>
<evidence type="ECO:0000259" key="2">
    <source>
        <dbReference type="SMART" id="SM00912"/>
    </source>
</evidence>
<dbReference type="RefSeq" id="WP_088429140.1">
    <property type="nucleotide sequence ID" value="NZ_CP021983.2"/>
</dbReference>